<dbReference type="SUPFAM" id="SSF52540">
    <property type="entry name" value="P-loop containing nucleoside triphosphate hydrolases"/>
    <property type="match status" value="1"/>
</dbReference>
<organism evidence="3 5">
    <name type="scientific">Colwellia hornerae</name>
    <dbReference type="NCBI Taxonomy" id="89402"/>
    <lineage>
        <taxon>Bacteria</taxon>
        <taxon>Pseudomonadati</taxon>
        <taxon>Pseudomonadota</taxon>
        <taxon>Gammaproteobacteria</taxon>
        <taxon>Alteromonadales</taxon>
        <taxon>Colwelliaceae</taxon>
        <taxon>Colwellia</taxon>
    </lineage>
</organism>
<evidence type="ECO:0000313" key="5">
    <source>
        <dbReference type="Proteomes" id="UP000321917"/>
    </source>
</evidence>
<gene>
    <name evidence="2" type="ORF">ESZ26_10575</name>
    <name evidence="3" type="ORF">ESZ27_07510</name>
</gene>
<dbReference type="GO" id="GO:0005525">
    <property type="term" value="F:GTP binding"/>
    <property type="evidence" value="ECO:0007669"/>
    <property type="project" value="TreeGrafter"/>
</dbReference>
<dbReference type="PANTHER" id="PTHR34932">
    <property type="entry name" value="TRPL TRANSLOCATION DEFECT PROTEIN 14"/>
    <property type="match status" value="1"/>
</dbReference>
<name>A0A5C6QH50_9GAMM</name>
<reference evidence="3 5" key="1">
    <citation type="submission" date="2019-07" db="EMBL/GenBank/DDBJ databases">
        <title>Genomes of sea-ice associated Colwellia species.</title>
        <authorList>
            <person name="Bowman J.P."/>
        </authorList>
    </citation>
    <scope>NUCLEOTIDE SEQUENCE [LARGE SCALE GENOMIC DNA]</scope>
    <source>
        <strain evidence="2 4">ACAM 607</strain>
        <strain evidence="3 5">IC036</strain>
    </source>
</reference>
<dbReference type="OrthoDB" id="5638848at2"/>
<dbReference type="EMBL" id="VOLR01000013">
    <property type="protein sequence ID" value="TWX59152.1"/>
    <property type="molecule type" value="Genomic_DNA"/>
</dbReference>
<dbReference type="Proteomes" id="UP000321917">
    <property type="component" value="Unassembled WGS sequence"/>
</dbReference>
<dbReference type="PANTHER" id="PTHR34932:SF1">
    <property type="entry name" value="TRPL TRANSLOCATION DEFECT PROTEIN 14"/>
    <property type="match status" value="1"/>
</dbReference>
<dbReference type="AlphaFoldDB" id="A0A5C6QH50"/>
<evidence type="ECO:0000313" key="4">
    <source>
        <dbReference type="Proteomes" id="UP000321525"/>
    </source>
</evidence>
<dbReference type="InterPro" id="IPR053227">
    <property type="entry name" value="TRPL-trafficking_regulator"/>
</dbReference>
<evidence type="ECO:0000313" key="3">
    <source>
        <dbReference type="EMBL" id="TWX68179.1"/>
    </source>
</evidence>
<dbReference type="EMBL" id="VOLQ01000011">
    <property type="protein sequence ID" value="TWX68179.1"/>
    <property type="molecule type" value="Genomic_DNA"/>
</dbReference>
<comment type="caution">
    <text evidence="3">The sequence shown here is derived from an EMBL/GenBank/DDBJ whole genome shotgun (WGS) entry which is preliminary data.</text>
</comment>
<dbReference type="InterPro" id="IPR027417">
    <property type="entry name" value="P-loop_NTPase"/>
</dbReference>
<feature type="domain" description="NadR/Ttd14 AAA" evidence="1">
    <location>
        <begin position="11"/>
        <end position="174"/>
    </location>
</feature>
<dbReference type="Pfam" id="PF13521">
    <property type="entry name" value="AAA_28"/>
    <property type="match status" value="1"/>
</dbReference>
<dbReference type="InterPro" id="IPR038727">
    <property type="entry name" value="NadR/Ttd14_AAA_dom"/>
</dbReference>
<dbReference type="GO" id="GO:0035091">
    <property type="term" value="F:phosphatidylinositol binding"/>
    <property type="evidence" value="ECO:0007669"/>
    <property type="project" value="TreeGrafter"/>
</dbReference>
<dbReference type="Gene3D" id="3.40.50.300">
    <property type="entry name" value="P-loop containing nucleotide triphosphate hydrolases"/>
    <property type="match status" value="1"/>
</dbReference>
<dbReference type="Proteomes" id="UP000321525">
    <property type="component" value="Unassembled WGS sequence"/>
</dbReference>
<accession>A0A5C6QH50</accession>
<dbReference type="GO" id="GO:0070300">
    <property type="term" value="F:phosphatidic acid binding"/>
    <property type="evidence" value="ECO:0007669"/>
    <property type="project" value="TreeGrafter"/>
</dbReference>
<evidence type="ECO:0000313" key="2">
    <source>
        <dbReference type="EMBL" id="TWX59152.1"/>
    </source>
</evidence>
<protein>
    <submittedName>
        <fullName evidence="3">AAA family ATPase</fullName>
    </submittedName>
</protein>
<sequence length="202" mass="22661">MLMNITHVKKRIVLTGGPGGGKTTAIDLIRREFSGKIATVPEAATMIFSGGIDRSDNNQVLKTQQTAIFNLQKHLEDIQRATFEHSIILCDRGSLDGLAYWPGNADEFFQAMDTTFTDELARYDAVIFFESAAKSGESIKSNNPIRNESEKAAIILDNKLQAIWSQHPNFYLIHSAESFINKVMFGITTIEKIIEQYQKDSR</sequence>
<keyword evidence="4" id="KW-1185">Reference proteome</keyword>
<proteinExistence type="predicted"/>
<evidence type="ECO:0000259" key="1">
    <source>
        <dbReference type="Pfam" id="PF13521"/>
    </source>
</evidence>